<dbReference type="Gene3D" id="3.10.28.10">
    <property type="entry name" value="Homing endonucleases"/>
    <property type="match status" value="2"/>
</dbReference>
<evidence type="ECO:0000313" key="2">
    <source>
        <dbReference type="EMBL" id="AKC35198.1"/>
    </source>
</evidence>
<name>A0A0E3XJT8_9CHLO</name>
<keyword evidence="2" id="KW-0934">Plastid</keyword>
<organism evidence="2">
    <name type="scientific">Ulva sp. UNA00071828</name>
    <dbReference type="NCBI Taxonomy" id="1641711"/>
    <lineage>
        <taxon>Eukaryota</taxon>
        <taxon>Viridiplantae</taxon>
        <taxon>Chlorophyta</taxon>
        <taxon>core chlorophytes</taxon>
        <taxon>Ulvophyceae</taxon>
        <taxon>OUU clade</taxon>
        <taxon>Ulvales</taxon>
        <taxon>Ulvaceae</taxon>
        <taxon>Ulva</taxon>
    </lineage>
</organism>
<evidence type="ECO:0000259" key="1">
    <source>
        <dbReference type="Pfam" id="PF00961"/>
    </source>
</evidence>
<dbReference type="EMBL" id="KP720616">
    <property type="protein sequence ID" value="AKC35198.1"/>
    <property type="molecule type" value="Genomic_DNA"/>
</dbReference>
<dbReference type="PANTHER" id="PTHR36181:SF4">
    <property type="entry name" value="LAGLIDADG ENDONUCLEASE"/>
    <property type="match status" value="1"/>
</dbReference>
<dbReference type="Pfam" id="PF00961">
    <property type="entry name" value="LAGLIDADG_1"/>
    <property type="match status" value="2"/>
</dbReference>
<reference evidence="2" key="1">
    <citation type="journal article" date="2015" name="PLoS ONE">
        <title>The Complete Chloroplast and Mitochondrial Genomes of the Green Macroalga Ulva sp. UNA00071828 (Ulvophyceae, Chlorophyta).</title>
        <authorList>
            <person name="Melton J.T.III."/>
            <person name="Leliaert F."/>
            <person name="Tronholm A."/>
            <person name="Lopez-Bautista J.M."/>
        </authorList>
    </citation>
    <scope>NUCLEOTIDE SEQUENCE</scope>
</reference>
<dbReference type="GO" id="GO:0005739">
    <property type="term" value="C:mitochondrion"/>
    <property type="evidence" value="ECO:0007669"/>
    <property type="project" value="UniProtKB-ARBA"/>
</dbReference>
<dbReference type="PANTHER" id="PTHR36181">
    <property type="entry name" value="INTRON-ENCODED ENDONUCLEASE AI3-RELATED"/>
    <property type="match status" value="1"/>
</dbReference>
<protein>
    <recommendedName>
        <fullName evidence="1">Homing endonuclease LAGLIDADG domain-containing protein</fullName>
    </recommendedName>
</protein>
<feature type="domain" description="Homing endonuclease LAGLIDADG" evidence="1">
    <location>
        <begin position="223"/>
        <end position="358"/>
    </location>
</feature>
<dbReference type="InterPro" id="IPR004860">
    <property type="entry name" value="LAGLIDADG_dom"/>
</dbReference>
<sequence length="396" mass="47894">MCWDLSLKFLAIMNKKYYYSFYYHIVEKWRNNQQETQIIYYIKNMEKNYNCGSSETIRKALNFNFNDFYKYGHAHHVPRIEESFLEWFIGFFEGDGSLGFSKKRCYNRSRNGKNYIEPVCERLFFTICQKERQIIEKISYTFGFGSVSSFKKNEIIYWRWSLDSKESIERISYLLSGNLILTKRQEQFLKWVEMGEKKNMFKFPFNKNKPWTSNISLNNGWVSGFIDAEGCFYANFSIPSTLKHKIKKLPIMKKNWSKQDYEMFLEISKYKFKLKQKITLTQVSTYENLELFKKILILFEGKTLYIFNNNKMSKVTYNSYVRIEFNSLSSHKLIINYLTNYPLQTIKNVSFKRWQRVYLRRKEGIHLSPKGTRRLYRLVNAINNHSKTLYDKKYIY</sequence>
<proteinExistence type="predicted"/>
<dbReference type="AlphaFoldDB" id="A0A0E3XJT8"/>
<feature type="domain" description="Homing endonuclease LAGLIDADG" evidence="1">
    <location>
        <begin position="89"/>
        <end position="193"/>
    </location>
</feature>
<dbReference type="SUPFAM" id="SSF55608">
    <property type="entry name" value="Homing endonucleases"/>
    <property type="match status" value="2"/>
</dbReference>
<geneLocation type="chloroplast" evidence="2"/>
<keyword evidence="2" id="KW-0150">Chloroplast</keyword>
<accession>A0A0E3XJT8</accession>
<dbReference type="InterPro" id="IPR051289">
    <property type="entry name" value="LAGLIDADG_Endonuclease"/>
</dbReference>
<dbReference type="InterPro" id="IPR027434">
    <property type="entry name" value="Homing_endonucl"/>
</dbReference>
<dbReference type="GO" id="GO:0004519">
    <property type="term" value="F:endonuclease activity"/>
    <property type="evidence" value="ECO:0007669"/>
    <property type="project" value="InterPro"/>
</dbReference>